<comment type="similarity">
    <text evidence="1">Belongs to the Gfa family.</text>
</comment>
<evidence type="ECO:0000259" key="4">
    <source>
        <dbReference type="PROSITE" id="PS51891"/>
    </source>
</evidence>
<protein>
    <recommendedName>
        <fullName evidence="4">CENP-V/GFA domain-containing protein</fullName>
    </recommendedName>
</protein>
<dbReference type="GO" id="GO:0016846">
    <property type="term" value="F:carbon-sulfur lyase activity"/>
    <property type="evidence" value="ECO:0007669"/>
    <property type="project" value="InterPro"/>
</dbReference>
<dbReference type="AlphaFoldDB" id="A0AAW1RW44"/>
<reference evidence="5 6" key="1">
    <citation type="journal article" date="2024" name="Nat. Commun.">
        <title>Phylogenomics reveals the evolutionary origins of lichenization in chlorophyte algae.</title>
        <authorList>
            <person name="Puginier C."/>
            <person name="Libourel C."/>
            <person name="Otte J."/>
            <person name="Skaloud P."/>
            <person name="Haon M."/>
            <person name="Grisel S."/>
            <person name="Petersen M."/>
            <person name="Berrin J.G."/>
            <person name="Delaux P.M."/>
            <person name="Dal Grande F."/>
            <person name="Keller J."/>
        </authorList>
    </citation>
    <scope>NUCLEOTIDE SEQUENCE [LARGE SCALE GENOMIC DNA]</scope>
    <source>
        <strain evidence="5 6">SAG 245.80</strain>
    </source>
</reference>
<keyword evidence="3" id="KW-0862">Zinc</keyword>
<evidence type="ECO:0000256" key="2">
    <source>
        <dbReference type="ARBA" id="ARBA00022723"/>
    </source>
</evidence>
<evidence type="ECO:0000313" key="5">
    <source>
        <dbReference type="EMBL" id="KAK9838350.1"/>
    </source>
</evidence>
<dbReference type="SUPFAM" id="SSF51316">
    <property type="entry name" value="Mss4-like"/>
    <property type="match status" value="1"/>
</dbReference>
<proteinExistence type="inferred from homology"/>
<dbReference type="InterPro" id="IPR052355">
    <property type="entry name" value="CENP-V-like"/>
</dbReference>
<dbReference type="PROSITE" id="PS51891">
    <property type="entry name" value="CENP_V_GFA"/>
    <property type="match status" value="1"/>
</dbReference>
<feature type="domain" description="CENP-V/GFA" evidence="4">
    <location>
        <begin position="1"/>
        <end position="61"/>
    </location>
</feature>
<gene>
    <name evidence="5" type="ORF">WJX81_006597</name>
</gene>
<dbReference type="PANTHER" id="PTHR28620">
    <property type="entry name" value="CENTROMERE PROTEIN V"/>
    <property type="match status" value="1"/>
</dbReference>
<evidence type="ECO:0000256" key="1">
    <source>
        <dbReference type="ARBA" id="ARBA00005495"/>
    </source>
</evidence>
<dbReference type="EMBL" id="JALJOU010000019">
    <property type="protein sequence ID" value="KAK9838350.1"/>
    <property type="molecule type" value="Genomic_DNA"/>
</dbReference>
<dbReference type="InterPro" id="IPR011057">
    <property type="entry name" value="Mss4-like_sf"/>
</dbReference>
<name>A0AAW1RW44_9CHLO</name>
<keyword evidence="2" id="KW-0479">Metal-binding</keyword>
<dbReference type="PANTHER" id="PTHR28620:SF1">
    <property type="entry name" value="CENP-V_GFA DOMAIN-CONTAINING PROTEIN"/>
    <property type="match status" value="1"/>
</dbReference>
<dbReference type="InterPro" id="IPR006913">
    <property type="entry name" value="CENP-V/GFA"/>
</dbReference>
<dbReference type="Proteomes" id="UP001445335">
    <property type="component" value="Unassembled WGS sequence"/>
</dbReference>
<dbReference type="GO" id="GO:0046872">
    <property type="term" value="F:metal ion binding"/>
    <property type="evidence" value="ECO:0007669"/>
    <property type="project" value="UniProtKB-KW"/>
</dbReference>
<comment type="caution">
    <text evidence="5">The sequence shown here is derived from an EMBL/GenBank/DDBJ whole genome shotgun (WGS) entry which is preliminary data.</text>
</comment>
<evidence type="ECO:0000313" key="6">
    <source>
        <dbReference type="Proteomes" id="UP001445335"/>
    </source>
</evidence>
<sequence length="76" mass="8653">MLTEYRFGTKQAKHLFCRTCGVQSFYIPRSNPDGRAVTVACIDPGTVQSMDVRLFDGEKWEQAHTKSNIVSESKRK</sequence>
<accession>A0AAW1RW44</accession>
<evidence type="ECO:0000256" key="3">
    <source>
        <dbReference type="ARBA" id="ARBA00022833"/>
    </source>
</evidence>
<keyword evidence="6" id="KW-1185">Reference proteome</keyword>
<dbReference type="Gene3D" id="2.170.150.70">
    <property type="match status" value="1"/>
</dbReference>
<organism evidence="5 6">
    <name type="scientific">Elliptochloris bilobata</name>
    <dbReference type="NCBI Taxonomy" id="381761"/>
    <lineage>
        <taxon>Eukaryota</taxon>
        <taxon>Viridiplantae</taxon>
        <taxon>Chlorophyta</taxon>
        <taxon>core chlorophytes</taxon>
        <taxon>Trebouxiophyceae</taxon>
        <taxon>Trebouxiophyceae incertae sedis</taxon>
        <taxon>Elliptochloris clade</taxon>
        <taxon>Elliptochloris</taxon>
    </lineage>
</organism>